<feature type="transmembrane region" description="Helical" evidence="9">
    <location>
        <begin position="259"/>
        <end position="281"/>
    </location>
</feature>
<comment type="subcellular location">
    <subcellularLocation>
        <location evidence="1">Cell membrane</location>
        <topology evidence="1">Multi-pass membrane protein</topology>
    </subcellularLocation>
</comment>
<proteinExistence type="predicted"/>
<evidence type="ECO:0000256" key="7">
    <source>
        <dbReference type="ARBA" id="ARBA00022989"/>
    </source>
</evidence>
<dbReference type="CDD" id="cd18541">
    <property type="entry name" value="ABC_6TM_TmrB_like"/>
    <property type="match status" value="1"/>
</dbReference>
<dbReference type="SUPFAM" id="SSF52540">
    <property type="entry name" value="P-loop containing nucleoside triphosphate hydrolases"/>
    <property type="match status" value="1"/>
</dbReference>
<dbReference type="GO" id="GO:0016887">
    <property type="term" value="F:ATP hydrolysis activity"/>
    <property type="evidence" value="ECO:0007669"/>
    <property type="project" value="InterPro"/>
</dbReference>
<dbReference type="Pfam" id="PF00664">
    <property type="entry name" value="ABC_membrane"/>
    <property type="match status" value="1"/>
</dbReference>
<keyword evidence="7 9" id="KW-1133">Transmembrane helix</keyword>
<dbReference type="PROSITE" id="PS00211">
    <property type="entry name" value="ABC_TRANSPORTER_1"/>
    <property type="match status" value="1"/>
</dbReference>
<organism evidence="12">
    <name type="scientific">hydrothermal vent metagenome</name>
    <dbReference type="NCBI Taxonomy" id="652676"/>
    <lineage>
        <taxon>unclassified sequences</taxon>
        <taxon>metagenomes</taxon>
        <taxon>ecological metagenomes</taxon>
    </lineage>
</organism>
<evidence type="ECO:0000256" key="2">
    <source>
        <dbReference type="ARBA" id="ARBA00022448"/>
    </source>
</evidence>
<dbReference type="InterPro" id="IPR036640">
    <property type="entry name" value="ABC1_TM_sf"/>
</dbReference>
<feature type="domain" description="ABC transporter" evidence="10">
    <location>
        <begin position="354"/>
        <end position="589"/>
    </location>
</feature>
<gene>
    <name evidence="12" type="ORF">MNBD_BACTEROID06-249</name>
</gene>
<keyword evidence="2" id="KW-0813">Transport</keyword>
<dbReference type="InterPro" id="IPR011527">
    <property type="entry name" value="ABC1_TM_dom"/>
</dbReference>
<dbReference type="PANTHER" id="PTHR43394:SF1">
    <property type="entry name" value="ATP-BINDING CASSETTE SUB-FAMILY B MEMBER 10, MITOCHONDRIAL"/>
    <property type="match status" value="1"/>
</dbReference>
<keyword evidence="8 9" id="KW-0472">Membrane</keyword>
<dbReference type="GO" id="GO:0015421">
    <property type="term" value="F:ABC-type oligopeptide transporter activity"/>
    <property type="evidence" value="ECO:0007669"/>
    <property type="project" value="TreeGrafter"/>
</dbReference>
<dbReference type="PROSITE" id="PS50929">
    <property type="entry name" value="ABC_TM1F"/>
    <property type="match status" value="1"/>
</dbReference>
<dbReference type="InterPro" id="IPR039421">
    <property type="entry name" value="Type_1_exporter"/>
</dbReference>
<evidence type="ECO:0000259" key="11">
    <source>
        <dbReference type="PROSITE" id="PS50929"/>
    </source>
</evidence>
<dbReference type="PROSITE" id="PS50893">
    <property type="entry name" value="ABC_TRANSPORTER_2"/>
    <property type="match status" value="1"/>
</dbReference>
<evidence type="ECO:0000256" key="8">
    <source>
        <dbReference type="ARBA" id="ARBA00023136"/>
    </source>
</evidence>
<feature type="domain" description="ABC transmembrane type-1" evidence="11">
    <location>
        <begin position="22"/>
        <end position="322"/>
    </location>
</feature>
<evidence type="ECO:0000256" key="5">
    <source>
        <dbReference type="ARBA" id="ARBA00022741"/>
    </source>
</evidence>
<evidence type="ECO:0000256" key="3">
    <source>
        <dbReference type="ARBA" id="ARBA00022475"/>
    </source>
</evidence>
<evidence type="ECO:0000313" key="12">
    <source>
        <dbReference type="EMBL" id="VAW28959.1"/>
    </source>
</evidence>
<dbReference type="InterPro" id="IPR017871">
    <property type="entry name" value="ABC_transporter-like_CS"/>
</dbReference>
<dbReference type="InterPro" id="IPR027417">
    <property type="entry name" value="P-loop_NTPase"/>
</dbReference>
<keyword evidence="6 12" id="KW-0067">ATP-binding</keyword>
<keyword evidence="4 9" id="KW-0812">Transmembrane</keyword>
<evidence type="ECO:0000256" key="6">
    <source>
        <dbReference type="ARBA" id="ARBA00022840"/>
    </source>
</evidence>
<evidence type="ECO:0000259" key="10">
    <source>
        <dbReference type="PROSITE" id="PS50893"/>
    </source>
</evidence>
<evidence type="ECO:0000256" key="4">
    <source>
        <dbReference type="ARBA" id="ARBA00022692"/>
    </source>
</evidence>
<feature type="transmembrane region" description="Helical" evidence="9">
    <location>
        <begin position="68"/>
        <end position="97"/>
    </location>
</feature>
<evidence type="ECO:0000256" key="1">
    <source>
        <dbReference type="ARBA" id="ARBA00004651"/>
    </source>
</evidence>
<feature type="transmembrane region" description="Helical" evidence="9">
    <location>
        <begin position="301"/>
        <end position="320"/>
    </location>
</feature>
<dbReference type="Pfam" id="PF00005">
    <property type="entry name" value="ABC_tran"/>
    <property type="match status" value="1"/>
</dbReference>
<dbReference type="AlphaFoldDB" id="A0A3B0UWG7"/>
<dbReference type="GO" id="GO:0005886">
    <property type="term" value="C:plasma membrane"/>
    <property type="evidence" value="ECO:0007669"/>
    <property type="project" value="UniProtKB-SubCell"/>
</dbReference>
<dbReference type="SUPFAM" id="SSF90123">
    <property type="entry name" value="ABC transporter transmembrane region"/>
    <property type="match status" value="1"/>
</dbReference>
<keyword evidence="5" id="KW-0547">Nucleotide-binding</keyword>
<name>A0A3B0UWG7_9ZZZZ</name>
<dbReference type="SMART" id="SM00382">
    <property type="entry name" value="AAA"/>
    <property type="match status" value="1"/>
</dbReference>
<dbReference type="FunFam" id="3.40.50.300:FF:000221">
    <property type="entry name" value="Multidrug ABC transporter ATP-binding protein"/>
    <property type="match status" value="1"/>
</dbReference>
<feature type="transmembrane region" description="Helical" evidence="9">
    <location>
        <begin position="155"/>
        <end position="173"/>
    </location>
</feature>
<dbReference type="PANTHER" id="PTHR43394">
    <property type="entry name" value="ATP-DEPENDENT PERMEASE MDL1, MITOCHONDRIAL"/>
    <property type="match status" value="1"/>
</dbReference>
<feature type="transmembrane region" description="Helical" evidence="9">
    <location>
        <begin position="21"/>
        <end position="41"/>
    </location>
</feature>
<dbReference type="Gene3D" id="1.20.1560.10">
    <property type="entry name" value="ABC transporter type 1, transmembrane domain"/>
    <property type="match status" value="1"/>
</dbReference>
<feature type="transmembrane region" description="Helical" evidence="9">
    <location>
        <begin position="179"/>
        <end position="197"/>
    </location>
</feature>
<dbReference type="Gene3D" id="3.40.50.300">
    <property type="entry name" value="P-loop containing nucleotide triphosphate hydrolases"/>
    <property type="match status" value="1"/>
</dbReference>
<reference evidence="12" key="1">
    <citation type="submission" date="2018-06" db="EMBL/GenBank/DDBJ databases">
        <authorList>
            <person name="Zhirakovskaya E."/>
        </authorList>
    </citation>
    <scope>NUCLEOTIDE SEQUENCE</scope>
</reference>
<accession>A0A3B0UWG7</accession>
<evidence type="ECO:0000256" key="9">
    <source>
        <dbReference type="SAM" id="Phobius"/>
    </source>
</evidence>
<dbReference type="EMBL" id="UOES01000488">
    <property type="protein sequence ID" value="VAW28959.1"/>
    <property type="molecule type" value="Genomic_DNA"/>
</dbReference>
<feature type="non-terminal residue" evidence="12">
    <location>
        <position position="1"/>
    </location>
</feature>
<dbReference type="InterPro" id="IPR003593">
    <property type="entry name" value="AAA+_ATPase"/>
</dbReference>
<dbReference type="InterPro" id="IPR003439">
    <property type="entry name" value="ABC_transporter-like_ATP-bd"/>
</dbReference>
<dbReference type="GO" id="GO:0005524">
    <property type="term" value="F:ATP binding"/>
    <property type="evidence" value="ECO:0007669"/>
    <property type="project" value="UniProtKB-KW"/>
</dbReference>
<protein>
    <submittedName>
        <fullName evidence="12">Efflux ABC transporter, permease/ATP-binding protein</fullName>
    </submittedName>
</protein>
<keyword evidence="3" id="KW-1003">Cell membrane</keyword>
<sequence>LFTLKELSHLNKYLYRYKFRLLLGVLFTILTIIFQILPAQVVRYSLDLVIENISLYKLFSGGELESAIYSHFASGIVIFALIILLLALIRGLFLFFVRQTIIVMSRLVEFDLKNEVYEHYQTLPLSFYRKNNTGDIMNRISEDVSRVRMYVGPSIMYGLNLIVLFLILIPYMLSVNLELTLYALLPLPLLSFSIYYVNNIINKRSEEIQKSQSELSTFVQEAFSGIRVLKSYVREEDSLKSFTESSDVYKNKSLKLTQVNALFFPIIMAMIGLSTILVIYIGGKQVIAGSISYGNIAEFIIYVNMLTWPVTALGWVTSIIQRAAASQLRINEFLNEKNDIISEKNSTSKIKGKIEFNEVSFTYPESGIIAINNFSINVEAGDSLAIIGTTGSGKSTIANLLTRMFDVNKGVIKIDGQPIEDYNPAWLRSQIGYVPQEVFLFSDSIANNIAFGSEDISIEKVHQAAKDADLYDNLMEFPKQFETVLGERGITLSGGQKQRVSIARAIARDPKILILDDALSAVDTKTEHIILNSMKRIMHGRTSIIISHRVSSAKLANTIVVLNDGKVLEKGTHKELMDKSGAYKALYKKQLQAKEILEPN</sequence>